<dbReference type="GO" id="GO:0110032">
    <property type="term" value="P:positive regulation of G2/MI transition of meiotic cell cycle"/>
    <property type="evidence" value="ECO:0007669"/>
    <property type="project" value="TreeGrafter"/>
</dbReference>
<protein>
    <recommendedName>
        <fullName evidence="8">M-phase inducer phosphatase</fullName>
        <ecNumber evidence="8">3.1.3.48</ecNumber>
    </recommendedName>
</protein>
<dbReference type="InterPro" id="IPR001763">
    <property type="entry name" value="Rhodanese-like_dom"/>
</dbReference>
<dbReference type="AlphaFoldDB" id="A0A8B6DYF6"/>
<evidence type="ECO:0000256" key="7">
    <source>
        <dbReference type="ARBA" id="ARBA00051722"/>
    </source>
</evidence>
<keyword evidence="5 8" id="KW-0904">Protein phosphatase</keyword>
<comment type="function">
    <text evidence="8">Tyrosine protein phosphatase which functions as a dosage-dependent inducer of mitotic progression.</text>
</comment>
<dbReference type="GO" id="GO:0005634">
    <property type="term" value="C:nucleus"/>
    <property type="evidence" value="ECO:0007669"/>
    <property type="project" value="TreeGrafter"/>
</dbReference>
<comment type="similarity">
    <text evidence="1 8">Belongs to the MPI phosphatase family.</text>
</comment>
<dbReference type="EMBL" id="UYJE01004212">
    <property type="protein sequence ID" value="VDI26005.1"/>
    <property type="molecule type" value="Genomic_DNA"/>
</dbReference>
<dbReference type="InterPro" id="IPR036873">
    <property type="entry name" value="Rhodanese-like_dom_sf"/>
</dbReference>
<dbReference type="Proteomes" id="UP000596742">
    <property type="component" value="Unassembled WGS sequence"/>
</dbReference>
<comment type="catalytic activity">
    <reaction evidence="7 8">
        <text>O-phospho-L-tyrosyl-[protein] + H2O = L-tyrosyl-[protein] + phosphate</text>
        <dbReference type="Rhea" id="RHEA:10684"/>
        <dbReference type="Rhea" id="RHEA-COMP:10136"/>
        <dbReference type="Rhea" id="RHEA-COMP:20101"/>
        <dbReference type="ChEBI" id="CHEBI:15377"/>
        <dbReference type="ChEBI" id="CHEBI:43474"/>
        <dbReference type="ChEBI" id="CHEBI:46858"/>
        <dbReference type="ChEBI" id="CHEBI:61978"/>
        <dbReference type="EC" id="3.1.3.48"/>
    </reaction>
</comment>
<dbReference type="PANTHER" id="PTHR10828:SF76">
    <property type="entry name" value="M-PHASE INDUCER PHOSPHATASE"/>
    <property type="match status" value="1"/>
</dbReference>
<dbReference type="GO" id="GO:0004725">
    <property type="term" value="F:protein tyrosine phosphatase activity"/>
    <property type="evidence" value="ECO:0007669"/>
    <property type="project" value="UniProtKB-UniRule"/>
</dbReference>
<evidence type="ECO:0000256" key="4">
    <source>
        <dbReference type="ARBA" id="ARBA00022801"/>
    </source>
</evidence>
<dbReference type="OrthoDB" id="9999371at2759"/>
<keyword evidence="4 8" id="KW-0378">Hydrolase</keyword>
<reference evidence="10" key="1">
    <citation type="submission" date="2018-11" db="EMBL/GenBank/DDBJ databases">
        <authorList>
            <person name="Alioto T."/>
            <person name="Alioto T."/>
        </authorList>
    </citation>
    <scope>NUCLEOTIDE SEQUENCE</scope>
</reference>
<evidence type="ECO:0000256" key="3">
    <source>
        <dbReference type="ARBA" id="ARBA00022776"/>
    </source>
</evidence>
<keyword evidence="3 8" id="KW-0498">Mitosis</keyword>
<dbReference type="GO" id="GO:0000086">
    <property type="term" value="P:G2/M transition of mitotic cell cycle"/>
    <property type="evidence" value="ECO:0007669"/>
    <property type="project" value="TreeGrafter"/>
</dbReference>
<evidence type="ECO:0000256" key="1">
    <source>
        <dbReference type="ARBA" id="ARBA00011065"/>
    </source>
</evidence>
<dbReference type="GO" id="GO:0051301">
    <property type="term" value="P:cell division"/>
    <property type="evidence" value="ECO:0007669"/>
    <property type="project" value="UniProtKB-UniRule"/>
</dbReference>
<dbReference type="Gene3D" id="3.40.250.10">
    <property type="entry name" value="Rhodanese-like domain"/>
    <property type="match status" value="1"/>
</dbReference>
<evidence type="ECO:0000256" key="2">
    <source>
        <dbReference type="ARBA" id="ARBA00022618"/>
    </source>
</evidence>
<evidence type="ECO:0000256" key="5">
    <source>
        <dbReference type="ARBA" id="ARBA00022912"/>
    </source>
</evidence>
<evidence type="ECO:0000256" key="8">
    <source>
        <dbReference type="RuleBase" id="RU368028"/>
    </source>
</evidence>
<dbReference type="FunFam" id="3.40.250.10:FF:000021">
    <property type="entry name" value="M-phase inducer phosphatase cdc-25.2"/>
    <property type="match status" value="1"/>
</dbReference>
<dbReference type="Pfam" id="PF00581">
    <property type="entry name" value="Rhodanese"/>
    <property type="match status" value="1"/>
</dbReference>
<dbReference type="GO" id="GO:0005737">
    <property type="term" value="C:cytoplasm"/>
    <property type="evidence" value="ECO:0007669"/>
    <property type="project" value="TreeGrafter"/>
</dbReference>
<dbReference type="SUPFAM" id="SSF52821">
    <property type="entry name" value="Rhodanese/Cell cycle control phosphatase"/>
    <property type="match status" value="1"/>
</dbReference>
<sequence length="290" mass="34011">MMILALAWTLKNMIAPQKLNCELHPITSHDLFDIEDNTSNSDVRNLFHEKDSCCQSNTSSIKREREYDAKDNTFKRPKFDGRKTIHKVVIFWEDVYTTVNRALDRDDLIADGTGHYTLPTVQGKHSDLKSISSETMKNILVGKYDGIINSYCVIDCRYPFEYEGGHIQGAINLPTREMISEFVNAQLSDRPQILIFHCEFSSERGPKLCRFLRNTDRQLNGERYPQLYYPEVYILDGGYKEFYHNDKELCLPRNYIPMLHEDYTVEVRHFRSKSKSWASGERRRCPQRLF</sequence>
<dbReference type="GO" id="GO:0010971">
    <property type="term" value="P:positive regulation of G2/M transition of mitotic cell cycle"/>
    <property type="evidence" value="ECO:0007669"/>
    <property type="project" value="TreeGrafter"/>
</dbReference>
<dbReference type="CDD" id="cd01530">
    <property type="entry name" value="Cdc25"/>
    <property type="match status" value="1"/>
</dbReference>
<evidence type="ECO:0000313" key="11">
    <source>
        <dbReference type="Proteomes" id="UP000596742"/>
    </source>
</evidence>
<organism evidence="10 11">
    <name type="scientific">Mytilus galloprovincialis</name>
    <name type="common">Mediterranean mussel</name>
    <dbReference type="NCBI Taxonomy" id="29158"/>
    <lineage>
        <taxon>Eukaryota</taxon>
        <taxon>Metazoa</taxon>
        <taxon>Spiralia</taxon>
        <taxon>Lophotrochozoa</taxon>
        <taxon>Mollusca</taxon>
        <taxon>Bivalvia</taxon>
        <taxon>Autobranchia</taxon>
        <taxon>Pteriomorphia</taxon>
        <taxon>Mytilida</taxon>
        <taxon>Mytiloidea</taxon>
        <taxon>Mytilidae</taxon>
        <taxon>Mytilinae</taxon>
        <taxon>Mytilus</taxon>
    </lineage>
</organism>
<evidence type="ECO:0000256" key="6">
    <source>
        <dbReference type="ARBA" id="ARBA00023306"/>
    </source>
</evidence>
<comment type="caution">
    <text evidence="10">The sequence shown here is derived from an EMBL/GenBank/DDBJ whole genome shotgun (WGS) entry which is preliminary data.</text>
</comment>
<gene>
    <name evidence="10" type="ORF">MGAL_10B036899</name>
</gene>
<name>A0A8B6DYF6_MYTGA</name>
<dbReference type="PROSITE" id="PS50206">
    <property type="entry name" value="RHODANESE_3"/>
    <property type="match status" value="1"/>
</dbReference>
<evidence type="ECO:0000313" key="10">
    <source>
        <dbReference type="EMBL" id="VDI26005.1"/>
    </source>
</evidence>
<dbReference type="PANTHER" id="PTHR10828">
    <property type="entry name" value="M-PHASE INDUCER PHOSPHATASE DUAL SPECIFICITY PHOSPHATASE CDC25"/>
    <property type="match status" value="1"/>
</dbReference>
<keyword evidence="2 8" id="KW-0132">Cell division</keyword>
<dbReference type="EC" id="3.1.3.48" evidence="8"/>
<dbReference type="SMART" id="SM00450">
    <property type="entry name" value="RHOD"/>
    <property type="match status" value="1"/>
</dbReference>
<dbReference type="PRINTS" id="PR00716">
    <property type="entry name" value="MPIPHPHTASE"/>
</dbReference>
<dbReference type="InterPro" id="IPR000751">
    <property type="entry name" value="MPI_Phosphatase"/>
</dbReference>
<keyword evidence="6 8" id="KW-0131">Cell cycle</keyword>
<feature type="domain" description="Rhodanese" evidence="9">
    <location>
        <begin position="147"/>
        <end position="251"/>
    </location>
</feature>
<evidence type="ECO:0000259" key="9">
    <source>
        <dbReference type="PROSITE" id="PS50206"/>
    </source>
</evidence>
<keyword evidence="11" id="KW-1185">Reference proteome</keyword>
<proteinExistence type="inferred from homology"/>
<accession>A0A8B6DYF6</accession>